<accession>A0A0P0WQ85</accession>
<name>A0A0P0WQ85_ORYSJ</name>
<feature type="non-terminal residue" evidence="2">
    <location>
        <position position="262"/>
    </location>
</feature>
<dbReference type="Gramene" id="Os05t0530350-00">
    <property type="protein sequence ID" value="Os05t0530350-00"/>
    <property type="gene ID" value="Os05g0530350"/>
</dbReference>
<dbReference type="Proteomes" id="UP000059680">
    <property type="component" value="Chromosome 5"/>
</dbReference>
<proteinExistence type="predicted"/>
<dbReference type="EMBL" id="AP014961">
    <property type="protein sequence ID" value="BAS95026.1"/>
    <property type="molecule type" value="Genomic_DNA"/>
</dbReference>
<protein>
    <submittedName>
        <fullName evidence="2">Os05g0530350 protein</fullName>
    </submittedName>
</protein>
<dbReference type="AlphaFoldDB" id="A0A0P0WQ85"/>
<keyword evidence="3" id="KW-1185">Reference proteome</keyword>
<feature type="region of interest" description="Disordered" evidence="1">
    <location>
        <begin position="111"/>
        <end position="160"/>
    </location>
</feature>
<sequence>MLLRYLWFPASSFLKLPIVPISHPNPSSSSSKPPSAPPTLVAVALPVAAAAAAAATSRGPLATSPSFTVAAAAAAAAGCGGIASHFRPRALSARNGTRICRASCCTAPPTHAPSSDPAWPSRPPISTNDATAAAGRSAAPLPPPARLPPTTKGTTGRSISKGISLAGSAGADQWSCGGCAWRRRPEKPCARRSARSCPCRCTPTHASKEISMVPRRAAARAWSGGGEESRSGRDFFLWRRSEAGDGVVVEEEGDRRWQRLPR</sequence>
<reference evidence="2 3" key="2">
    <citation type="journal article" date="2013" name="Plant Cell Physiol.">
        <title>Rice Annotation Project Database (RAP-DB): an integrative and interactive database for rice genomics.</title>
        <authorList>
            <person name="Sakai H."/>
            <person name="Lee S.S."/>
            <person name="Tanaka T."/>
            <person name="Numa H."/>
            <person name="Kim J."/>
            <person name="Kawahara Y."/>
            <person name="Wakimoto H."/>
            <person name="Yang C.C."/>
            <person name="Iwamoto M."/>
            <person name="Abe T."/>
            <person name="Yamada Y."/>
            <person name="Muto A."/>
            <person name="Inokuchi H."/>
            <person name="Ikemura T."/>
            <person name="Matsumoto T."/>
            <person name="Sasaki T."/>
            <person name="Itoh T."/>
        </authorList>
    </citation>
    <scope>NUCLEOTIDE SEQUENCE [LARGE SCALE GENOMIC DNA]</scope>
    <source>
        <strain evidence="3">cv. Nipponbare</strain>
    </source>
</reference>
<reference evidence="2 3" key="3">
    <citation type="journal article" date="2013" name="Rice">
        <title>Improvement of the Oryza sativa Nipponbare reference genome using next generation sequence and optical map data.</title>
        <authorList>
            <person name="Kawahara Y."/>
            <person name="de la Bastide M."/>
            <person name="Hamilton J.P."/>
            <person name="Kanamori H."/>
            <person name="McCombie W.R."/>
            <person name="Ouyang S."/>
            <person name="Schwartz D.C."/>
            <person name="Tanaka T."/>
            <person name="Wu J."/>
            <person name="Zhou S."/>
            <person name="Childs K.L."/>
            <person name="Davidson R.M."/>
            <person name="Lin H."/>
            <person name="Quesada-Ocampo L."/>
            <person name="Vaillancourt B."/>
            <person name="Sakai H."/>
            <person name="Lee S.S."/>
            <person name="Kim J."/>
            <person name="Numa H."/>
            <person name="Itoh T."/>
            <person name="Buell C.R."/>
            <person name="Matsumoto T."/>
        </authorList>
    </citation>
    <scope>NUCLEOTIDE SEQUENCE [LARGE SCALE GENOMIC DNA]</scope>
    <source>
        <strain evidence="3">cv. Nipponbare</strain>
    </source>
</reference>
<dbReference type="PaxDb" id="39947-A0A0P0WQ85"/>
<evidence type="ECO:0000313" key="3">
    <source>
        <dbReference type="Proteomes" id="UP000059680"/>
    </source>
</evidence>
<evidence type="ECO:0000313" key="2">
    <source>
        <dbReference type="EMBL" id="BAS95026.1"/>
    </source>
</evidence>
<gene>
    <name evidence="2" type="ordered locus">Os05g0530350</name>
    <name evidence="2" type="ORF">OSNPB_050530350</name>
</gene>
<evidence type="ECO:0000256" key="1">
    <source>
        <dbReference type="SAM" id="MobiDB-lite"/>
    </source>
</evidence>
<reference evidence="3" key="1">
    <citation type="journal article" date="2005" name="Nature">
        <title>The map-based sequence of the rice genome.</title>
        <authorList>
            <consortium name="International rice genome sequencing project (IRGSP)"/>
            <person name="Matsumoto T."/>
            <person name="Wu J."/>
            <person name="Kanamori H."/>
            <person name="Katayose Y."/>
            <person name="Fujisawa M."/>
            <person name="Namiki N."/>
            <person name="Mizuno H."/>
            <person name="Yamamoto K."/>
            <person name="Antonio B.A."/>
            <person name="Baba T."/>
            <person name="Sakata K."/>
            <person name="Nagamura Y."/>
            <person name="Aoki H."/>
            <person name="Arikawa K."/>
            <person name="Arita K."/>
            <person name="Bito T."/>
            <person name="Chiden Y."/>
            <person name="Fujitsuka N."/>
            <person name="Fukunaka R."/>
            <person name="Hamada M."/>
            <person name="Harada C."/>
            <person name="Hayashi A."/>
            <person name="Hijishita S."/>
            <person name="Honda M."/>
            <person name="Hosokawa S."/>
            <person name="Ichikawa Y."/>
            <person name="Idonuma A."/>
            <person name="Iijima M."/>
            <person name="Ikeda M."/>
            <person name="Ikeno M."/>
            <person name="Ito K."/>
            <person name="Ito S."/>
            <person name="Ito T."/>
            <person name="Ito Y."/>
            <person name="Ito Y."/>
            <person name="Iwabuchi A."/>
            <person name="Kamiya K."/>
            <person name="Karasawa W."/>
            <person name="Kurita K."/>
            <person name="Katagiri S."/>
            <person name="Kikuta A."/>
            <person name="Kobayashi H."/>
            <person name="Kobayashi N."/>
            <person name="Machita K."/>
            <person name="Maehara T."/>
            <person name="Masukawa M."/>
            <person name="Mizubayashi T."/>
            <person name="Mukai Y."/>
            <person name="Nagasaki H."/>
            <person name="Nagata Y."/>
            <person name="Naito S."/>
            <person name="Nakashima M."/>
            <person name="Nakama Y."/>
            <person name="Nakamichi Y."/>
            <person name="Nakamura M."/>
            <person name="Meguro A."/>
            <person name="Negishi M."/>
            <person name="Ohta I."/>
            <person name="Ohta T."/>
            <person name="Okamoto M."/>
            <person name="Ono N."/>
            <person name="Saji S."/>
            <person name="Sakaguchi M."/>
            <person name="Sakai K."/>
            <person name="Shibata M."/>
            <person name="Shimokawa T."/>
            <person name="Song J."/>
            <person name="Takazaki Y."/>
            <person name="Terasawa K."/>
            <person name="Tsugane M."/>
            <person name="Tsuji K."/>
            <person name="Ueda S."/>
            <person name="Waki K."/>
            <person name="Yamagata H."/>
            <person name="Yamamoto M."/>
            <person name="Yamamoto S."/>
            <person name="Yamane H."/>
            <person name="Yoshiki S."/>
            <person name="Yoshihara R."/>
            <person name="Yukawa K."/>
            <person name="Zhong H."/>
            <person name="Yano M."/>
            <person name="Yuan Q."/>
            <person name="Ouyang S."/>
            <person name="Liu J."/>
            <person name="Jones K.M."/>
            <person name="Gansberger K."/>
            <person name="Moffat K."/>
            <person name="Hill J."/>
            <person name="Bera J."/>
            <person name="Fadrosh D."/>
            <person name="Jin S."/>
            <person name="Johri S."/>
            <person name="Kim M."/>
            <person name="Overton L."/>
            <person name="Reardon M."/>
            <person name="Tsitrin T."/>
            <person name="Vuong H."/>
            <person name="Weaver B."/>
            <person name="Ciecko A."/>
            <person name="Tallon L."/>
            <person name="Jackson J."/>
            <person name="Pai G."/>
            <person name="Aken S.V."/>
            <person name="Utterback T."/>
            <person name="Reidmuller S."/>
            <person name="Feldblyum T."/>
            <person name="Hsiao J."/>
            <person name="Zismann V."/>
            <person name="Iobst S."/>
            <person name="de Vazeille A.R."/>
            <person name="Buell C.R."/>
            <person name="Ying K."/>
            <person name="Li Y."/>
            <person name="Lu T."/>
            <person name="Huang Y."/>
            <person name="Zhao Q."/>
            <person name="Feng Q."/>
            <person name="Zhang L."/>
            <person name="Zhu J."/>
            <person name="Weng Q."/>
            <person name="Mu J."/>
            <person name="Lu Y."/>
            <person name="Fan D."/>
            <person name="Liu Y."/>
            <person name="Guan J."/>
            <person name="Zhang Y."/>
            <person name="Yu S."/>
            <person name="Liu X."/>
            <person name="Zhang Y."/>
            <person name="Hong G."/>
            <person name="Han B."/>
            <person name="Choisne N."/>
            <person name="Demange N."/>
            <person name="Orjeda G."/>
            <person name="Samain S."/>
            <person name="Cattolico L."/>
            <person name="Pelletier E."/>
            <person name="Couloux A."/>
            <person name="Segurens B."/>
            <person name="Wincker P."/>
            <person name="D'Hont A."/>
            <person name="Scarpelli C."/>
            <person name="Weissenbach J."/>
            <person name="Salanoubat M."/>
            <person name="Quetier F."/>
            <person name="Yu Y."/>
            <person name="Kim H.R."/>
            <person name="Rambo T."/>
            <person name="Currie J."/>
            <person name="Collura K."/>
            <person name="Luo M."/>
            <person name="Yang T."/>
            <person name="Ammiraju J.S.S."/>
            <person name="Engler F."/>
            <person name="Soderlund C."/>
            <person name="Wing R.A."/>
            <person name="Palmer L.E."/>
            <person name="de la Bastide M."/>
            <person name="Spiegel L."/>
            <person name="Nascimento L."/>
            <person name="Zutavern T."/>
            <person name="O'Shaughnessy A."/>
            <person name="Dike S."/>
            <person name="Dedhia N."/>
            <person name="Preston R."/>
            <person name="Balija V."/>
            <person name="McCombie W.R."/>
            <person name="Chow T."/>
            <person name="Chen H."/>
            <person name="Chung M."/>
            <person name="Chen C."/>
            <person name="Shaw J."/>
            <person name="Wu H."/>
            <person name="Hsiao K."/>
            <person name="Chao Y."/>
            <person name="Chu M."/>
            <person name="Cheng C."/>
            <person name="Hour A."/>
            <person name="Lee P."/>
            <person name="Lin S."/>
            <person name="Lin Y."/>
            <person name="Liou J."/>
            <person name="Liu S."/>
            <person name="Hsing Y."/>
            <person name="Raghuvanshi S."/>
            <person name="Mohanty A."/>
            <person name="Bharti A.K."/>
            <person name="Gaur A."/>
            <person name="Gupta V."/>
            <person name="Kumar D."/>
            <person name="Ravi V."/>
            <person name="Vij S."/>
            <person name="Kapur A."/>
            <person name="Khurana P."/>
            <person name="Khurana P."/>
            <person name="Khurana J.P."/>
            <person name="Tyagi A.K."/>
            <person name="Gaikwad K."/>
            <person name="Singh A."/>
            <person name="Dalal V."/>
            <person name="Srivastava S."/>
            <person name="Dixit A."/>
            <person name="Pal A.K."/>
            <person name="Ghazi I.A."/>
            <person name="Yadav M."/>
            <person name="Pandit A."/>
            <person name="Bhargava A."/>
            <person name="Sureshbabu K."/>
            <person name="Batra K."/>
            <person name="Sharma T.R."/>
            <person name="Mohapatra T."/>
            <person name="Singh N.K."/>
            <person name="Messing J."/>
            <person name="Nelson A.B."/>
            <person name="Fuks G."/>
            <person name="Kavchok S."/>
            <person name="Keizer G."/>
            <person name="Linton E."/>
            <person name="Llaca V."/>
            <person name="Song R."/>
            <person name="Tanyolac B."/>
            <person name="Young S."/>
            <person name="Ho-Il K."/>
            <person name="Hahn J.H."/>
            <person name="Sangsakoo G."/>
            <person name="Vanavichit A."/>
            <person name="de Mattos Luiz.A.T."/>
            <person name="Zimmer P.D."/>
            <person name="Malone G."/>
            <person name="Dellagostin O."/>
            <person name="de Oliveira A.C."/>
            <person name="Bevan M."/>
            <person name="Bancroft I."/>
            <person name="Minx P."/>
            <person name="Cordum H."/>
            <person name="Wilson R."/>
            <person name="Cheng Z."/>
            <person name="Jin W."/>
            <person name="Jiang J."/>
            <person name="Leong S.A."/>
            <person name="Iwama H."/>
            <person name="Gojobori T."/>
            <person name="Itoh T."/>
            <person name="Niimura Y."/>
            <person name="Fujii Y."/>
            <person name="Habara T."/>
            <person name="Sakai H."/>
            <person name="Sato Y."/>
            <person name="Wilson G."/>
            <person name="Kumar K."/>
            <person name="McCouch S."/>
            <person name="Juretic N."/>
            <person name="Hoen D."/>
            <person name="Wright S."/>
            <person name="Bruskiewich R."/>
            <person name="Bureau T."/>
            <person name="Miyao A."/>
            <person name="Hirochika H."/>
            <person name="Nishikawa T."/>
            <person name="Kadowaki K."/>
            <person name="Sugiura M."/>
            <person name="Burr B."/>
            <person name="Sasaki T."/>
        </authorList>
    </citation>
    <scope>NUCLEOTIDE SEQUENCE [LARGE SCALE GENOMIC DNA]</scope>
    <source>
        <strain evidence="3">cv. Nipponbare</strain>
    </source>
</reference>
<organism evidence="2 3">
    <name type="scientific">Oryza sativa subsp. japonica</name>
    <name type="common">Rice</name>
    <dbReference type="NCBI Taxonomy" id="39947"/>
    <lineage>
        <taxon>Eukaryota</taxon>
        <taxon>Viridiplantae</taxon>
        <taxon>Streptophyta</taxon>
        <taxon>Embryophyta</taxon>
        <taxon>Tracheophyta</taxon>
        <taxon>Spermatophyta</taxon>
        <taxon>Magnoliopsida</taxon>
        <taxon>Liliopsida</taxon>
        <taxon>Poales</taxon>
        <taxon>Poaceae</taxon>
        <taxon>BOP clade</taxon>
        <taxon>Oryzoideae</taxon>
        <taxon>Oryzeae</taxon>
        <taxon>Oryzinae</taxon>
        <taxon>Oryza</taxon>
        <taxon>Oryza sativa</taxon>
    </lineage>
</organism>
<dbReference type="InParanoid" id="A0A0P0WQ85"/>
<feature type="compositionally biased region" description="Low complexity" evidence="1">
    <location>
        <begin position="130"/>
        <end position="139"/>
    </location>
</feature>